<gene>
    <name evidence="3" type="ORF">AU468_11185</name>
</gene>
<dbReference type="Proteomes" id="UP000237350">
    <property type="component" value="Unassembled WGS sequence"/>
</dbReference>
<dbReference type="PANTHER" id="PTHR39452">
    <property type="entry name" value="CHEY-P PHOSPHATASE CHEX"/>
    <property type="match status" value="1"/>
</dbReference>
<dbReference type="AlphaFoldDB" id="A0A2S4JHH4"/>
<dbReference type="RefSeq" id="WP_018526365.1">
    <property type="nucleotide sequence ID" value="NZ_LPWH01000112.1"/>
</dbReference>
<evidence type="ECO:0000259" key="2">
    <source>
        <dbReference type="Pfam" id="PF13690"/>
    </source>
</evidence>
<sequence length="153" mass="16954">MRAEHINPFLNATINMFQQMFGMTPDALEPYVLEHSVKHRWEISGILGITGEARGLIAIRFHRALTLKLLKKSGITTTNPDDEDEMINSMVGELINIVAGNAVSAMNGQSIDISPPIIVQGENHRLSWPKAEPTICIPFRTPHGPFVVNVCIK</sequence>
<organism evidence="3 4">
    <name type="scientific">Alkalispirochaeta sphaeroplastigenens</name>
    <dbReference type="NCBI Taxonomy" id="1187066"/>
    <lineage>
        <taxon>Bacteria</taxon>
        <taxon>Pseudomonadati</taxon>
        <taxon>Spirochaetota</taxon>
        <taxon>Spirochaetia</taxon>
        <taxon>Spirochaetales</taxon>
        <taxon>Spirochaetaceae</taxon>
        <taxon>Alkalispirochaeta</taxon>
    </lineage>
</organism>
<dbReference type="InterPro" id="IPR028051">
    <property type="entry name" value="CheX-like_dom"/>
</dbReference>
<reference evidence="4" key="1">
    <citation type="submission" date="2015-12" db="EMBL/GenBank/DDBJ databases">
        <authorList>
            <person name="Lodha T.D."/>
            <person name="Chintalapati S."/>
            <person name="Chintalapati V.R."/>
            <person name="Sravanthi T."/>
        </authorList>
    </citation>
    <scope>NUCLEOTIDE SEQUENCE [LARGE SCALE GENOMIC DNA]</scope>
    <source>
        <strain evidence="4">JC133</strain>
    </source>
</reference>
<dbReference type="OrthoDB" id="9790435at2"/>
<feature type="domain" description="Chemotaxis phosphatase CheX-like" evidence="2">
    <location>
        <begin position="43"/>
        <end position="139"/>
    </location>
</feature>
<comment type="caution">
    <text evidence="3">The sequence shown here is derived from an EMBL/GenBank/DDBJ whole genome shotgun (WGS) entry which is preliminary data.</text>
</comment>
<evidence type="ECO:0000313" key="4">
    <source>
        <dbReference type="Proteomes" id="UP000237350"/>
    </source>
</evidence>
<dbReference type="PANTHER" id="PTHR39452:SF1">
    <property type="entry name" value="CHEY-P PHOSPHATASE CHEX"/>
    <property type="match status" value="1"/>
</dbReference>
<dbReference type="GO" id="GO:0006935">
    <property type="term" value="P:chemotaxis"/>
    <property type="evidence" value="ECO:0007669"/>
    <property type="project" value="UniProtKB-KW"/>
</dbReference>
<dbReference type="InterPro" id="IPR038756">
    <property type="entry name" value="CheX-like"/>
</dbReference>
<protein>
    <submittedName>
        <fullName evidence="3">Chemotaxis protein CheC</fullName>
    </submittedName>
</protein>
<name>A0A2S4JHH4_9SPIO</name>
<accession>A0A2S4JHH4</accession>
<keyword evidence="1" id="KW-0145">Chemotaxis</keyword>
<evidence type="ECO:0000256" key="1">
    <source>
        <dbReference type="ARBA" id="ARBA00022500"/>
    </source>
</evidence>
<dbReference type="Pfam" id="PF13690">
    <property type="entry name" value="CheX"/>
    <property type="match status" value="1"/>
</dbReference>
<dbReference type="SUPFAM" id="SSF103039">
    <property type="entry name" value="CheC-like"/>
    <property type="match status" value="1"/>
</dbReference>
<dbReference type="Gene3D" id="3.40.1550.10">
    <property type="entry name" value="CheC-like"/>
    <property type="match status" value="1"/>
</dbReference>
<dbReference type="CDD" id="cd17906">
    <property type="entry name" value="CheX"/>
    <property type="match status" value="1"/>
</dbReference>
<dbReference type="EMBL" id="LPWH01000112">
    <property type="protein sequence ID" value="POQ98951.1"/>
    <property type="molecule type" value="Genomic_DNA"/>
</dbReference>
<evidence type="ECO:0000313" key="3">
    <source>
        <dbReference type="EMBL" id="POQ98951.1"/>
    </source>
</evidence>
<dbReference type="InterPro" id="IPR028976">
    <property type="entry name" value="CheC-like_sf"/>
</dbReference>
<proteinExistence type="predicted"/>
<keyword evidence="4" id="KW-1185">Reference proteome</keyword>